<sequence>MPDRQKPHAPVPCVKHSYCTVDKHGIVFTDRNAPCSCSQPQLLYQLDEPWDRVFTDRNPMLLFRNHSYCTSWMNMDSFTDRKPPHAPVP</sequence>
<gene>
    <name evidence="1" type="ORF">AVEN_242188_1</name>
</gene>
<dbReference type="AlphaFoldDB" id="A0A4Y2DEG7"/>
<accession>A0A4Y2DEG7</accession>
<evidence type="ECO:0000313" key="2">
    <source>
        <dbReference type="Proteomes" id="UP000499080"/>
    </source>
</evidence>
<dbReference type="EMBL" id="BGPR01000355">
    <property type="protein sequence ID" value="GBM15150.1"/>
    <property type="molecule type" value="Genomic_DNA"/>
</dbReference>
<proteinExistence type="predicted"/>
<comment type="caution">
    <text evidence="1">The sequence shown here is derived from an EMBL/GenBank/DDBJ whole genome shotgun (WGS) entry which is preliminary data.</text>
</comment>
<organism evidence="1 2">
    <name type="scientific">Araneus ventricosus</name>
    <name type="common">Orbweaver spider</name>
    <name type="synonym">Epeira ventricosa</name>
    <dbReference type="NCBI Taxonomy" id="182803"/>
    <lineage>
        <taxon>Eukaryota</taxon>
        <taxon>Metazoa</taxon>
        <taxon>Ecdysozoa</taxon>
        <taxon>Arthropoda</taxon>
        <taxon>Chelicerata</taxon>
        <taxon>Arachnida</taxon>
        <taxon>Araneae</taxon>
        <taxon>Araneomorphae</taxon>
        <taxon>Entelegynae</taxon>
        <taxon>Araneoidea</taxon>
        <taxon>Araneidae</taxon>
        <taxon>Araneus</taxon>
    </lineage>
</organism>
<dbReference type="Proteomes" id="UP000499080">
    <property type="component" value="Unassembled WGS sequence"/>
</dbReference>
<evidence type="ECO:0000313" key="1">
    <source>
        <dbReference type="EMBL" id="GBM15150.1"/>
    </source>
</evidence>
<keyword evidence="2" id="KW-1185">Reference proteome</keyword>
<protein>
    <submittedName>
        <fullName evidence="1">Uncharacterized protein</fullName>
    </submittedName>
</protein>
<reference evidence="1 2" key="1">
    <citation type="journal article" date="2019" name="Sci. Rep.">
        <title>Orb-weaving spider Araneus ventricosus genome elucidates the spidroin gene catalogue.</title>
        <authorList>
            <person name="Kono N."/>
            <person name="Nakamura H."/>
            <person name="Ohtoshi R."/>
            <person name="Moran D.A.P."/>
            <person name="Shinohara A."/>
            <person name="Yoshida Y."/>
            <person name="Fujiwara M."/>
            <person name="Mori M."/>
            <person name="Tomita M."/>
            <person name="Arakawa K."/>
        </authorList>
    </citation>
    <scope>NUCLEOTIDE SEQUENCE [LARGE SCALE GENOMIC DNA]</scope>
</reference>
<name>A0A4Y2DEG7_ARAVE</name>